<dbReference type="Proteomes" id="UP000315017">
    <property type="component" value="Chromosome"/>
</dbReference>
<gene>
    <name evidence="5" type="ORF">ETAA8_22080</name>
</gene>
<protein>
    <submittedName>
        <fullName evidence="5">Bacterial regulatory protein, luxR family</fullName>
    </submittedName>
</protein>
<dbReference type="Pfam" id="PF00196">
    <property type="entry name" value="GerE"/>
    <property type="match status" value="1"/>
</dbReference>
<evidence type="ECO:0000256" key="2">
    <source>
        <dbReference type="ARBA" id="ARBA00023125"/>
    </source>
</evidence>
<evidence type="ECO:0000256" key="3">
    <source>
        <dbReference type="ARBA" id="ARBA00023163"/>
    </source>
</evidence>
<evidence type="ECO:0000256" key="1">
    <source>
        <dbReference type="ARBA" id="ARBA00023015"/>
    </source>
</evidence>
<dbReference type="OrthoDB" id="252792at2"/>
<dbReference type="SUPFAM" id="SSF46894">
    <property type="entry name" value="C-terminal effector domain of the bipartite response regulators"/>
    <property type="match status" value="1"/>
</dbReference>
<reference evidence="5 6" key="1">
    <citation type="submission" date="2019-02" db="EMBL/GenBank/DDBJ databases">
        <title>Deep-cultivation of Planctomycetes and their phenomic and genomic characterization uncovers novel biology.</title>
        <authorList>
            <person name="Wiegand S."/>
            <person name="Jogler M."/>
            <person name="Boedeker C."/>
            <person name="Pinto D."/>
            <person name="Vollmers J."/>
            <person name="Rivas-Marin E."/>
            <person name="Kohn T."/>
            <person name="Peeters S.H."/>
            <person name="Heuer A."/>
            <person name="Rast P."/>
            <person name="Oberbeckmann S."/>
            <person name="Bunk B."/>
            <person name="Jeske O."/>
            <person name="Meyerdierks A."/>
            <person name="Storesund J.E."/>
            <person name="Kallscheuer N."/>
            <person name="Luecker S."/>
            <person name="Lage O.M."/>
            <person name="Pohl T."/>
            <person name="Merkel B.J."/>
            <person name="Hornburger P."/>
            <person name="Mueller R.-W."/>
            <person name="Bruemmer F."/>
            <person name="Labrenz M."/>
            <person name="Spormann A.M."/>
            <person name="Op den Camp H."/>
            <person name="Overmann J."/>
            <person name="Amann R."/>
            <person name="Jetten M.S.M."/>
            <person name="Mascher T."/>
            <person name="Medema M.H."/>
            <person name="Devos D.P."/>
            <person name="Kaster A.-K."/>
            <person name="Ovreas L."/>
            <person name="Rohde M."/>
            <person name="Galperin M.Y."/>
            <person name="Jogler C."/>
        </authorList>
    </citation>
    <scope>NUCLEOTIDE SEQUENCE [LARGE SCALE GENOMIC DNA]</scope>
    <source>
        <strain evidence="5 6">ETA_A8</strain>
    </source>
</reference>
<dbReference type="SMART" id="SM00421">
    <property type="entry name" value="HTH_LUXR"/>
    <property type="match status" value="1"/>
</dbReference>
<dbReference type="AlphaFoldDB" id="A0A517YA80"/>
<dbReference type="InterPro" id="IPR036388">
    <property type="entry name" value="WH-like_DNA-bd_sf"/>
</dbReference>
<keyword evidence="3" id="KW-0804">Transcription</keyword>
<dbReference type="CDD" id="cd06170">
    <property type="entry name" value="LuxR_C_like"/>
    <property type="match status" value="1"/>
</dbReference>
<dbReference type="RefSeq" id="WP_145087997.1">
    <property type="nucleotide sequence ID" value="NZ_CP036274.1"/>
</dbReference>
<evidence type="ECO:0000259" key="4">
    <source>
        <dbReference type="SMART" id="SM00421"/>
    </source>
</evidence>
<dbReference type="InterPro" id="IPR000792">
    <property type="entry name" value="Tscrpt_reg_LuxR_C"/>
</dbReference>
<dbReference type="GO" id="GO:0006355">
    <property type="term" value="P:regulation of DNA-templated transcription"/>
    <property type="evidence" value="ECO:0007669"/>
    <property type="project" value="InterPro"/>
</dbReference>
<name>A0A517YA80_9BACT</name>
<dbReference type="Gene3D" id="1.10.10.10">
    <property type="entry name" value="Winged helix-like DNA-binding domain superfamily/Winged helix DNA-binding domain"/>
    <property type="match status" value="1"/>
</dbReference>
<keyword evidence="2" id="KW-0238">DNA-binding</keyword>
<sequence length="268" mass="30307">MTGTSLEPLAFEDTERIFSVLGQVGDPTLPLNLVERKRKLLDDVRQLIDADVYIWSAAIPDPQQPDVMTTQLLDGGWTSEGQRVQAYKALSSPLVNQTLAPFSIEAAQQMRHVTRLRSEILTDEWMQQHGQVWHLSGLDYSLFTIYPLSPTSYSGTGFHRLLGKPDFNKREQSIVHFTFKHVEWFHRRNVDPSHIKVLLLSPRERQTLILLLGGDTKREIAEKLGISEHTVGDYTKNIYKHFGVNSRGALQAFFMSGQSASSLSTAET</sequence>
<evidence type="ECO:0000313" key="5">
    <source>
        <dbReference type="EMBL" id="QDU27124.1"/>
    </source>
</evidence>
<proteinExistence type="predicted"/>
<feature type="domain" description="HTH luxR-type" evidence="4">
    <location>
        <begin position="197"/>
        <end position="254"/>
    </location>
</feature>
<dbReference type="EMBL" id="CP036274">
    <property type="protein sequence ID" value="QDU27124.1"/>
    <property type="molecule type" value="Genomic_DNA"/>
</dbReference>
<keyword evidence="1" id="KW-0805">Transcription regulation</keyword>
<dbReference type="PANTHER" id="PTHR44688:SF16">
    <property type="entry name" value="DNA-BINDING TRANSCRIPTIONAL ACTIVATOR DEVR_DOSR"/>
    <property type="match status" value="1"/>
</dbReference>
<dbReference type="GO" id="GO:0003677">
    <property type="term" value="F:DNA binding"/>
    <property type="evidence" value="ECO:0007669"/>
    <property type="project" value="UniProtKB-KW"/>
</dbReference>
<dbReference type="PANTHER" id="PTHR44688">
    <property type="entry name" value="DNA-BINDING TRANSCRIPTIONAL ACTIVATOR DEVR_DOSR"/>
    <property type="match status" value="1"/>
</dbReference>
<dbReference type="KEGG" id="aagg:ETAA8_22080"/>
<evidence type="ECO:0000313" key="6">
    <source>
        <dbReference type="Proteomes" id="UP000315017"/>
    </source>
</evidence>
<dbReference type="PRINTS" id="PR00038">
    <property type="entry name" value="HTHLUXR"/>
</dbReference>
<organism evidence="5 6">
    <name type="scientific">Anatilimnocola aggregata</name>
    <dbReference type="NCBI Taxonomy" id="2528021"/>
    <lineage>
        <taxon>Bacteria</taxon>
        <taxon>Pseudomonadati</taxon>
        <taxon>Planctomycetota</taxon>
        <taxon>Planctomycetia</taxon>
        <taxon>Pirellulales</taxon>
        <taxon>Pirellulaceae</taxon>
        <taxon>Anatilimnocola</taxon>
    </lineage>
</organism>
<dbReference type="InterPro" id="IPR016032">
    <property type="entry name" value="Sig_transdc_resp-reg_C-effctor"/>
</dbReference>
<accession>A0A517YA80</accession>
<keyword evidence="6" id="KW-1185">Reference proteome</keyword>